<gene>
    <name evidence="1" type="ORF">MX989_20810</name>
</gene>
<accession>A0AAE4E0H0</accession>
<evidence type="ECO:0000313" key="1">
    <source>
        <dbReference type="EMBL" id="MDR9948499.1"/>
    </source>
</evidence>
<dbReference type="AlphaFoldDB" id="A0AAE4E0H0"/>
<dbReference type="EMBL" id="JALLIR010000001">
    <property type="protein sequence ID" value="MDR9948499.1"/>
    <property type="molecule type" value="Genomic_DNA"/>
</dbReference>
<comment type="caution">
    <text evidence="1">The sequence shown here is derived from an EMBL/GenBank/DDBJ whole genome shotgun (WGS) entry which is preliminary data.</text>
</comment>
<organism evidence="1 2">
    <name type="scientific">Enterobacter sichuanensis</name>
    <dbReference type="NCBI Taxonomy" id="2071710"/>
    <lineage>
        <taxon>Bacteria</taxon>
        <taxon>Pseudomonadati</taxon>
        <taxon>Pseudomonadota</taxon>
        <taxon>Gammaproteobacteria</taxon>
        <taxon>Enterobacterales</taxon>
        <taxon>Enterobacteriaceae</taxon>
        <taxon>Enterobacter</taxon>
        <taxon>Enterobacter cloacae complex</taxon>
    </lineage>
</organism>
<reference evidence="1" key="1">
    <citation type="submission" date="2022-11" db="EMBL/GenBank/DDBJ databases">
        <title>blaNDM-1 and qnrB1 co-producing ST413 Enterobacter.</title>
        <authorList>
            <person name="Halder G."/>
            <person name="Chaudhuri B."/>
            <person name="Dutta S."/>
        </authorList>
    </citation>
    <scope>NUCLEOTIDE SEQUENCE</scope>
    <source>
        <strain evidence="1">PEER684</strain>
    </source>
</reference>
<proteinExistence type="predicted"/>
<sequence length="50" mass="5584">MMIGAMGDFFRIAECEDGRVTDEMSKLILMISANPLKEITIVLKTRPVPT</sequence>
<protein>
    <submittedName>
        <fullName evidence="1">Uncharacterized protein</fullName>
    </submittedName>
</protein>
<dbReference type="Proteomes" id="UP001185068">
    <property type="component" value="Unassembled WGS sequence"/>
</dbReference>
<dbReference type="RefSeq" id="WP_176472189.1">
    <property type="nucleotide sequence ID" value="NZ_JALLIR010000001.1"/>
</dbReference>
<evidence type="ECO:0000313" key="2">
    <source>
        <dbReference type="Proteomes" id="UP001185068"/>
    </source>
</evidence>
<name>A0AAE4E0H0_9ENTR</name>